<evidence type="ECO:0008006" key="6">
    <source>
        <dbReference type="Google" id="ProtNLM"/>
    </source>
</evidence>
<feature type="compositionally biased region" description="Acidic residues" evidence="1">
    <location>
        <begin position="177"/>
        <end position="187"/>
    </location>
</feature>
<feature type="compositionally biased region" description="Basic and acidic residues" evidence="1">
    <location>
        <begin position="188"/>
        <end position="200"/>
    </location>
</feature>
<protein>
    <recommendedName>
        <fullName evidence="6">Aprataxin and PNK-like factor</fullName>
    </recommendedName>
</protein>
<dbReference type="SUPFAM" id="SSF49879">
    <property type="entry name" value="SMAD/FHA domain"/>
    <property type="match status" value="1"/>
</dbReference>
<evidence type="ECO:0000259" key="3">
    <source>
        <dbReference type="Pfam" id="PF10283"/>
    </source>
</evidence>
<dbReference type="OrthoDB" id="10256774at2759"/>
<feature type="domain" description="PBZ-type" evidence="3">
    <location>
        <begin position="275"/>
        <end position="300"/>
    </location>
</feature>
<evidence type="ECO:0000259" key="2">
    <source>
        <dbReference type="Pfam" id="PF00498"/>
    </source>
</evidence>
<dbReference type="AlphaFoldDB" id="A0A9N9SVR9"/>
<dbReference type="EMBL" id="OU898277">
    <property type="protein sequence ID" value="CAG9829281.1"/>
    <property type="molecule type" value="Genomic_DNA"/>
</dbReference>
<feature type="domain" description="FHA" evidence="2">
    <location>
        <begin position="27"/>
        <end position="93"/>
    </location>
</feature>
<feature type="compositionally biased region" description="Basic and acidic residues" evidence="1">
    <location>
        <begin position="250"/>
        <end position="260"/>
    </location>
</feature>
<dbReference type="PANTHER" id="PTHR21315">
    <property type="entry name" value="APRATAXIN AND PNK-LIKE FACTOR-RELATED"/>
    <property type="match status" value="1"/>
</dbReference>
<sequence length="423" mass="47696">MPILKIYALDDQEEASVISAFPEGEHSIGRDKLNCKDKRVSRNHALITITDNSITLHSTHVNPSFYKPHGGNSIRLVKKDESVTINDGDQFAFLADAYWFKTRIEQSEINLDSSSNKRIHEENEIYDNQKRAKVDNIENINEESTKSAVSDNIDNQESKGCVSDSEGSIDFATSLQNEDDIPNEEDPKDTTEDNIEKPTEENNPEDTITTENNRESILNEVEPSREQNDTEDNKNDDNEVNPLNEINQNDESKQETKTDNGDSSTNDPSSSKTKREPCWYGAKCYRKNAAHKQAFSHPGDSDYEDNEVPECPYGTGCYRTNAIHRKQYKHTKPPAPKPVPATTKNDESEDEESGDDSPVGKRKRKAVAKAKNYAESPEDDYDLQDPFINDGSSDDLNCQMMVTMMIGKILKKLKKKVKTQGGF</sequence>
<dbReference type="InterPro" id="IPR008984">
    <property type="entry name" value="SMAD_FHA_dom_sf"/>
</dbReference>
<proteinExistence type="predicted"/>
<accession>A0A9N9SVR9</accession>
<feature type="domain" description="PBZ-type" evidence="3">
    <location>
        <begin position="309"/>
        <end position="332"/>
    </location>
</feature>
<dbReference type="InterPro" id="IPR039253">
    <property type="entry name" value="APLF"/>
</dbReference>
<evidence type="ECO:0000256" key="1">
    <source>
        <dbReference type="SAM" id="MobiDB-lite"/>
    </source>
</evidence>
<dbReference type="GO" id="GO:0008408">
    <property type="term" value="F:3'-5' exonuclease activity"/>
    <property type="evidence" value="ECO:0007669"/>
    <property type="project" value="InterPro"/>
</dbReference>
<dbReference type="GO" id="GO:0006302">
    <property type="term" value="P:double-strand break repair"/>
    <property type="evidence" value="ECO:0007669"/>
    <property type="project" value="InterPro"/>
</dbReference>
<feature type="compositionally biased region" description="Polar residues" evidence="1">
    <location>
        <begin position="146"/>
        <end position="155"/>
    </location>
</feature>
<evidence type="ECO:0000313" key="4">
    <source>
        <dbReference type="EMBL" id="CAG9829281.1"/>
    </source>
</evidence>
<dbReference type="InterPro" id="IPR019406">
    <property type="entry name" value="APLF_PBZ"/>
</dbReference>
<dbReference type="GO" id="GO:0035861">
    <property type="term" value="C:site of double-strand break"/>
    <property type="evidence" value="ECO:0007669"/>
    <property type="project" value="TreeGrafter"/>
</dbReference>
<dbReference type="GO" id="GO:0005634">
    <property type="term" value="C:nucleus"/>
    <property type="evidence" value="ECO:0007669"/>
    <property type="project" value="TreeGrafter"/>
</dbReference>
<feature type="compositionally biased region" description="Basic residues" evidence="1">
    <location>
        <begin position="322"/>
        <end position="332"/>
    </location>
</feature>
<gene>
    <name evidence="4" type="ORF">DIABBA_LOCUS3118</name>
</gene>
<dbReference type="Proteomes" id="UP001153709">
    <property type="component" value="Chromosome 2"/>
</dbReference>
<feature type="compositionally biased region" description="Polar residues" evidence="1">
    <location>
        <begin position="261"/>
        <end position="271"/>
    </location>
</feature>
<feature type="region of interest" description="Disordered" evidence="1">
    <location>
        <begin position="143"/>
        <end position="278"/>
    </location>
</feature>
<evidence type="ECO:0000313" key="5">
    <source>
        <dbReference type="Proteomes" id="UP001153709"/>
    </source>
</evidence>
<feature type="region of interest" description="Disordered" evidence="1">
    <location>
        <begin position="291"/>
        <end position="387"/>
    </location>
</feature>
<dbReference type="GO" id="GO:0003906">
    <property type="term" value="F:DNA-(apurinic or apyrimidinic site) endonuclease activity"/>
    <property type="evidence" value="ECO:0007669"/>
    <property type="project" value="InterPro"/>
</dbReference>
<organism evidence="4 5">
    <name type="scientific">Diabrotica balteata</name>
    <name type="common">Banded cucumber beetle</name>
    <dbReference type="NCBI Taxonomy" id="107213"/>
    <lineage>
        <taxon>Eukaryota</taxon>
        <taxon>Metazoa</taxon>
        <taxon>Ecdysozoa</taxon>
        <taxon>Arthropoda</taxon>
        <taxon>Hexapoda</taxon>
        <taxon>Insecta</taxon>
        <taxon>Pterygota</taxon>
        <taxon>Neoptera</taxon>
        <taxon>Endopterygota</taxon>
        <taxon>Coleoptera</taxon>
        <taxon>Polyphaga</taxon>
        <taxon>Cucujiformia</taxon>
        <taxon>Chrysomeloidea</taxon>
        <taxon>Chrysomelidae</taxon>
        <taxon>Galerucinae</taxon>
        <taxon>Diabroticina</taxon>
        <taxon>Diabroticites</taxon>
        <taxon>Diabrotica</taxon>
    </lineage>
</organism>
<dbReference type="Pfam" id="PF00498">
    <property type="entry name" value="FHA"/>
    <property type="match status" value="1"/>
</dbReference>
<dbReference type="Gene3D" id="2.60.200.20">
    <property type="match status" value="1"/>
</dbReference>
<name>A0A9N9SVR9_DIABA</name>
<dbReference type="Pfam" id="PF10283">
    <property type="entry name" value="zf-CCHH"/>
    <property type="match status" value="2"/>
</dbReference>
<keyword evidence="5" id="KW-1185">Reference proteome</keyword>
<dbReference type="InterPro" id="IPR000253">
    <property type="entry name" value="FHA_dom"/>
</dbReference>
<feature type="compositionally biased region" description="Basic and acidic residues" evidence="1">
    <location>
        <begin position="222"/>
        <end position="237"/>
    </location>
</feature>
<reference evidence="4" key="1">
    <citation type="submission" date="2022-01" db="EMBL/GenBank/DDBJ databases">
        <authorList>
            <person name="King R."/>
        </authorList>
    </citation>
    <scope>NUCLEOTIDE SEQUENCE</scope>
</reference>
<dbReference type="PANTHER" id="PTHR21315:SF2">
    <property type="entry name" value="APRATAXIN AND PNK-LIKE FACTOR"/>
    <property type="match status" value="1"/>
</dbReference>